<evidence type="ECO:0000313" key="2">
    <source>
        <dbReference type="Proteomes" id="UP000091857"/>
    </source>
</evidence>
<keyword evidence="2" id="KW-1185">Reference proteome</keyword>
<dbReference type="EMBL" id="CM004397">
    <property type="protein sequence ID" value="KAG8644632.1"/>
    <property type="molecule type" value="Genomic_DNA"/>
</dbReference>
<gene>
    <name evidence="1" type="ORF">MANES_11G149000v8</name>
</gene>
<protein>
    <submittedName>
        <fullName evidence="1">Uncharacterized protein</fullName>
    </submittedName>
</protein>
<reference evidence="2" key="1">
    <citation type="journal article" date="2016" name="Nat. Biotechnol.">
        <title>Sequencing wild and cultivated cassava and related species reveals extensive interspecific hybridization and genetic diversity.</title>
        <authorList>
            <person name="Bredeson J.V."/>
            <person name="Lyons J.B."/>
            <person name="Prochnik S.E."/>
            <person name="Wu G.A."/>
            <person name="Ha C.M."/>
            <person name="Edsinger-Gonzales E."/>
            <person name="Grimwood J."/>
            <person name="Schmutz J."/>
            <person name="Rabbi I.Y."/>
            <person name="Egesi C."/>
            <person name="Nauluvula P."/>
            <person name="Lebot V."/>
            <person name="Ndunguru J."/>
            <person name="Mkamilo G."/>
            <person name="Bart R.S."/>
            <person name="Setter T.L."/>
            <person name="Gleadow R.M."/>
            <person name="Kulakow P."/>
            <person name="Ferguson M.E."/>
            <person name="Rounsley S."/>
            <person name="Rokhsar D.S."/>
        </authorList>
    </citation>
    <scope>NUCLEOTIDE SEQUENCE [LARGE SCALE GENOMIC DNA]</scope>
    <source>
        <strain evidence="2">cv. AM560-2</strain>
    </source>
</reference>
<proteinExistence type="predicted"/>
<dbReference type="Proteomes" id="UP000091857">
    <property type="component" value="Chromosome 11"/>
</dbReference>
<organism evidence="1 2">
    <name type="scientific">Manihot esculenta</name>
    <name type="common">Cassava</name>
    <name type="synonym">Jatropha manihot</name>
    <dbReference type="NCBI Taxonomy" id="3983"/>
    <lineage>
        <taxon>Eukaryota</taxon>
        <taxon>Viridiplantae</taxon>
        <taxon>Streptophyta</taxon>
        <taxon>Embryophyta</taxon>
        <taxon>Tracheophyta</taxon>
        <taxon>Spermatophyta</taxon>
        <taxon>Magnoliopsida</taxon>
        <taxon>eudicotyledons</taxon>
        <taxon>Gunneridae</taxon>
        <taxon>Pentapetalae</taxon>
        <taxon>rosids</taxon>
        <taxon>fabids</taxon>
        <taxon>Malpighiales</taxon>
        <taxon>Euphorbiaceae</taxon>
        <taxon>Crotonoideae</taxon>
        <taxon>Manihoteae</taxon>
        <taxon>Manihot</taxon>
    </lineage>
</organism>
<accession>A0ACB7GWD7</accession>
<sequence>MDWATVMNLPSSSQRGRPKSISLNTPKLLINNAKPRKDRHSKVNGRDRRIRLPAPCAARIFQLTRELGNKTDGETIEWLLRKAEPSIVAATGHGITSKANIAPAPPVAAAASGQSFISPLSSGKLPLGRVDFSGPGVMYPCDASGAVTKAQGILLKNCNDLEGEVQLQV</sequence>
<name>A0ACB7GWD7_MANES</name>
<evidence type="ECO:0000313" key="1">
    <source>
        <dbReference type="EMBL" id="KAG8644632.1"/>
    </source>
</evidence>
<comment type="caution">
    <text evidence="1">The sequence shown here is derived from an EMBL/GenBank/DDBJ whole genome shotgun (WGS) entry which is preliminary data.</text>
</comment>